<dbReference type="PANTHER" id="PTHR18916:SF83">
    <property type="entry name" value="TIP ELONGATION PROTEIN 1"/>
    <property type="match status" value="1"/>
</dbReference>
<dbReference type="EMBL" id="KZ990484">
    <property type="protein sequence ID" value="RKP24047.1"/>
    <property type="molecule type" value="Genomic_DNA"/>
</dbReference>
<dbReference type="PANTHER" id="PTHR18916">
    <property type="entry name" value="DYNACTIN 1-RELATED MICROTUBULE-BINDING"/>
    <property type="match status" value="1"/>
</dbReference>
<evidence type="ECO:0000256" key="1">
    <source>
        <dbReference type="SAM" id="MobiDB-lite"/>
    </source>
</evidence>
<evidence type="ECO:0000259" key="2">
    <source>
        <dbReference type="PROSITE" id="PS50245"/>
    </source>
</evidence>
<dbReference type="InterPro" id="IPR036859">
    <property type="entry name" value="CAP-Gly_dom_sf"/>
</dbReference>
<proteinExistence type="predicted"/>
<feature type="region of interest" description="Disordered" evidence="1">
    <location>
        <begin position="1"/>
        <end position="69"/>
    </location>
</feature>
<dbReference type="PROSITE" id="PS50245">
    <property type="entry name" value="CAP_GLY_2"/>
    <property type="match status" value="1"/>
</dbReference>
<gene>
    <name evidence="3" type="ORF">SYNPS1DRAFT_17732</name>
</gene>
<sequence length="182" mass="18117">MSTSSGIGAPRGLRKPGGIGGLARPGHQAKTPSSGGIAPPAAAGMRRGPSNASSTGSGFTRASASGANDGFQINDRVRVESMNIEGTLRFLGSTHFKPGTWAGIELDEEGAGKNDGSVAGHVYFTCPPQTGIFVLASKLSQPIEGDSAGGAPTASRIGLRGPSAGLRRPSTGAPGIPSPSKP</sequence>
<dbReference type="Proteomes" id="UP000278143">
    <property type="component" value="Unassembled WGS sequence"/>
</dbReference>
<evidence type="ECO:0000313" key="3">
    <source>
        <dbReference type="EMBL" id="RKP24047.1"/>
    </source>
</evidence>
<feature type="region of interest" description="Disordered" evidence="1">
    <location>
        <begin position="143"/>
        <end position="182"/>
    </location>
</feature>
<feature type="domain" description="CAP-Gly" evidence="2">
    <location>
        <begin position="92"/>
        <end position="135"/>
    </location>
</feature>
<dbReference type="AlphaFoldDB" id="A0A4P9YVL1"/>
<feature type="compositionally biased region" description="Polar residues" evidence="1">
    <location>
        <begin position="51"/>
        <end position="66"/>
    </location>
</feature>
<dbReference type="Pfam" id="PF01302">
    <property type="entry name" value="CAP_GLY"/>
    <property type="match status" value="1"/>
</dbReference>
<dbReference type="SMART" id="SM01052">
    <property type="entry name" value="CAP_GLY"/>
    <property type="match status" value="1"/>
</dbReference>
<reference evidence="4" key="1">
    <citation type="journal article" date="2018" name="Nat. Microbiol.">
        <title>Leveraging single-cell genomics to expand the fungal tree of life.</title>
        <authorList>
            <person name="Ahrendt S.R."/>
            <person name="Quandt C.A."/>
            <person name="Ciobanu D."/>
            <person name="Clum A."/>
            <person name="Salamov A."/>
            <person name="Andreopoulos B."/>
            <person name="Cheng J.F."/>
            <person name="Woyke T."/>
            <person name="Pelin A."/>
            <person name="Henrissat B."/>
            <person name="Reynolds N.K."/>
            <person name="Benny G.L."/>
            <person name="Smith M.E."/>
            <person name="James T.Y."/>
            <person name="Grigoriev I.V."/>
        </authorList>
    </citation>
    <scope>NUCLEOTIDE SEQUENCE [LARGE SCALE GENOMIC DNA]</scope>
    <source>
        <strain evidence="4">Benny S71-1</strain>
    </source>
</reference>
<dbReference type="Gene3D" id="2.30.30.190">
    <property type="entry name" value="CAP Gly-rich-like domain"/>
    <property type="match status" value="1"/>
</dbReference>
<evidence type="ECO:0000313" key="4">
    <source>
        <dbReference type="Proteomes" id="UP000278143"/>
    </source>
</evidence>
<feature type="non-terminal residue" evidence="3">
    <location>
        <position position="182"/>
    </location>
</feature>
<dbReference type="OrthoDB" id="2130750at2759"/>
<dbReference type="SUPFAM" id="SSF74924">
    <property type="entry name" value="Cap-Gly domain"/>
    <property type="match status" value="1"/>
</dbReference>
<dbReference type="InterPro" id="IPR000938">
    <property type="entry name" value="CAP-Gly_domain"/>
</dbReference>
<dbReference type="PROSITE" id="PS00845">
    <property type="entry name" value="CAP_GLY_1"/>
    <property type="match status" value="1"/>
</dbReference>
<keyword evidence="4" id="KW-1185">Reference proteome</keyword>
<organism evidence="3 4">
    <name type="scientific">Syncephalis pseudoplumigaleata</name>
    <dbReference type="NCBI Taxonomy" id="1712513"/>
    <lineage>
        <taxon>Eukaryota</taxon>
        <taxon>Fungi</taxon>
        <taxon>Fungi incertae sedis</taxon>
        <taxon>Zoopagomycota</taxon>
        <taxon>Zoopagomycotina</taxon>
        <taxon>Zoopagomycetes</taxon>
        <taxon>Zoopagales</taxon>
        <taxon>Piptocephalidaceae</taxon>
        <taxon>Syncephalis</taxon>
    </lineage>
</organism>
<name>A0A4P9YVL1_9FUNG</name>
<protein>
    <submittedName>
        <fullName evidence="3">CAP Gly-rich domain-containing protein</fullName>
    </submittedName>
</protein>
<feature type="compositionally biased region" description="Low complexity" evidence="1">
    <location>
        <begin position="32"/>
        <end position="50"/>
    </location>
</feature>
<accession>A0A4P9YVL1</accession>